<proteinExistence type="predicted"/>
<keyword evidence="3" id="KW-1185">Reference proteome</keyword>
<evidence type="ECO:0000313" key="3">
    <source>
        <dbReference type="Proteomes" id="UP000015453"/>
    </source>
</evidence>
<accession>S8C3Y3</accession>
<dbReference type="AlphaFoldDB" id="S8C3Y3"/>
<evidence type="ECO:0000259" key="1">
    <source>
        <dbReference type="Pfam" id="PF13976"/>
    </source>
</evidence>
<organism evidence="2 3">
    <name type="scientific">Genlisea aurea</name>
    <dbReference type="NCBI Taxonomy" id="192259"/>
    <lineage>
        <taxon>Eukaryota</taxon>
        <taxon>Viridiplantae</taxon>
        <taxon>Streptophyta</taxon>
        <taxon>Embryophyta</taxon>
        <taxon>Tracheophyta</taxon>
        <taxon>Spermatophyta</taxon>
        <taxon>Magnoliopsida</taxon>
        <taxon>eudicotyledons</taxon>
        <taxon>Gunneridae</taxon>
        <taxon>Pentapetalae</taxon>
        <taxon>asterids</taxon>
        <taxon>lamiids</taxon>
        <taxon>Lamiales</taxon>
        <taxon>Lentibulariaceae</taxon>
        <taxon>Genlisea</taxon>
    </lineage>
</organism>
<feature type="non-terminal residue" evidence="2">
    <location>
        <position position="111"/>
    </location>
</feature>
<dbReference type="Proteomes" id="UP000015453">
    <property type="component" value="Unassembled WGS sequence"/>
</dbReference>
<dbReference type="InterPro" id="IPR025724">
    <property type="entry name" value="GAG-pre-integrase_dom"/>
</dbReference>
<dbReference type="Pfam" id="PF13976">
    <property type="entry name" value="gag_pre-integrs"/>
    <property type="match status" value="1"/>
</dbReference>
<feature type="non-terminal residue" evidence="2">
    <location>
        <position position="1"/>
    </location>
</feature>
<comment type="caution">
    <text evidence="2">The sequence shown here is derived from an EMBL/GenBank/DDBJ whole genome shotgun (WGS) entry which is preliminary data.</text>
</comment>
<evidence type="ECO:0000313" key="2">
    <source>
        <dbReference type="EMBL" id="EPS61354.1"/>
    </source>
</evidence>
<name>S8C3Y3_9LAMI</name>
<gene>
    <name evidence="2" type="ORF">M569_13443</name>
</gene>
<dbReference type="OrthoDB" id="1938800at2759"/>
<protein>
    <recommendedName>
        <fullName evidence="1">GAG-pre-integrase domain-containing protein</fullName>
    </recommendedName>
</protein>
<dbReference type="EMBL" id="AUSU01006906">
    <property type="protein sequence ID" value="EPS61354.1"/>
    <property type="molecule type" value="Genomic_DNA"/>
</dbReference>
<reference evidence="2 3" key="1">
    <citation type="journal article" date="2013" name="BMC Genomics">
        <title>The miniature genome of a carnivorous plant Genlisea aurea contains a low number of genes and short non-coding sequences.</title>
        <authorList>
            <person name="Leushkin E.V."/>
            <person name="Sutormin R.A."/>
            <person name="Nabieva E.R."/>
            <person name="Penin A.A."/>
            <person name="Kondrashov A.S."/>
            <person name="Logacheva M.D."/>
        </authorList>
    </citation>
    <scope>NUCLEOTIDE SEQUENCE [LARGE SCALE GENOMIC DNA]</scope>
</reference>
<feature type="domain" description="GAG-pre-integrase" evidence="1">
    <location>
        <begin position="24"/>
        <end position="88"/>
    </location>
</feature>
<sequence length="111" mass="12601">CGGGKWKLVKGQLILAKGELRDTLYRVTLRKNKADFCATLQKSEAGLWHRRLGHLSTRGVDILKKKGLIKFQGNEGQQVCENCVFGKQHKVSFETFRPQKKGRLELVFSDV</sequence>